<evidence type="ECO:0000313" key="14">
    <source>
        <dbReference type="Proteomes" id="UP000509510"/>
    </source>
</evidence>
<evidence type="ECO:0000256" key="10">
    <source>
        <dbReference type="PROSITE-ProRule" id="PRU00042"/>
    </source>
</evidence>
<feature type="compositionally biased region" description="Low complexity" evidence="11">
    <location>
        <begin position="106"/>
        <end position="125"/>
    </location>
</feature>
<dbReference type="RefSeq" id="XP_035346298.1">
    <property type="nucleotide sequence ID" value="XM_035490405.1"/>
</dbReference>
<feature type="compositionally biased region" description="Basic and acidic residues" evidence="11">
    <location>
        <begin position="221"/>
        <end position="232"/>
    </location>
</feature>
<keyword evidence="2" id="KW-0479">Metal-binding</keyword>
<dbReference type="PANTHER" id="PTHR16515">
    <property type="entry name" value="PR DOMAIN ZINC FINGER PROTEIN"/>
    <property type="match status" value="1"/>
</dbReference>
<keyword evidence="3" id="KW-0677">Repeat</keyword>
<proteinExistence type="predicted"/>
<organism evidence="13 14">
    <name type="scientific">Talaromyces rugulosus</name>
    <name type="common">Penicillium rugulosum</name>
    <dbReference type="NCBI Taxonomy" id="121627"/>
    <lineage>
        <taxon>Eukaryota</taxon>
        <taxon>Fungi</taxon>
        <taxon>Dikarya</taxon>
        <taxon>Ascomycota</taxon>
        <taxon>Pezizomycotina</taxon>
        <taxon>Eurotiomycetes</taxon>
        <taxon>Eurotiomycetidae</taxon>
        <taxon>Eurotiales</taxon>
        <taxon>Trichocomaceae</taxon>
        <taxon>Talaromyces</taxon>
        <taxon>Talaromyces sect. Islandici</taxon>
    </lineage>
</organism>
<keyword evidence="9" id="KW-0539">Nucleus</keyword>
<dbReference type="KEGG" id="trg:TRUGW13939_07263"/>
<evidence type="ECO:0000256" key="5">
    <source>
        <dbReference type="ARBA" id="ARBA00022833"/>
    </source>
</evidence>
<keyword evidence="5" id="KW-0862">Zinc</keyword>
<feature type="region of interest" description="Disordered" evidence="11">
    <location>
        <begin position="66"/>
        <end position="148"/>
    </location>
</feature>
<dbReference type="EMBL" id="CP055901">
    <property type="protein sequence ID" value="QKX60121.1"/>
    <property type="molecule type" value="Genomic_DNA"/>
</dbReference>
<dbReference type="GeneID" id="55994756"/>
<evidence type="ECO:0000256" key="11">
    <source>
        <dbReference type="SAM" id="MobiDB-lite"/>
    </source>
</evidence>
<evidence type="ECO:0000256" key="7">
    <source>
        <dbReference type="ARBA" id="ARBA00023125"/>
    </source>
</evidence>
<feature type="domain" description="C2H2-type" evidence="12">
    <location>
        <begin position="338"/>
        <end position="367"/>
    </location>
</feature>
<dbReference type="InterPro" id="IPR036236">
    <property type="entry name" value="Znf_C2H2_sf"/>
</dbReference>
<feature type="region of interest" description="Disordered" evidence="11">
    <location>
        <begin position="168"/>
        <end position="232"/>
    </location>
</feature>
<dbReference type="FunFam" id="3.30.160.60:FF:000104">
    <property type="entry name" value="Transcriptional repressor protein YY1"/>
    <property type="match status" value="1"/>
</dbReference>
<dbReference type="Pfam" id="PF00096">
    <property type="entry name" value="zf-C2H2"/>
    <property type="match status" value="4"/>
</dbReference>
<feature type="compositionally biased region" description="Basic and acidic residues" evidence="11">
    <location>
        <begin position="479"/>
        <end position="488"/>
    </location>
</feature>
<evidence type="ECO:0000259" key="12">
    <source>
        <dbReference type="PROSITE" id="PS50157"/>
    </source>
</evidence>
<keyword evidence="8" id="KW-0804">Transcription</keyword>
<name>A0A7H8R3A8_TALRU</name>
<evidence type="ECO:0000256" key="6">
    <source>
        <dbReference type="ARBA" id="ARBA00023015"/>
    </source>
</evidence>
<dbReference type="AlphaFoldDB" id="A0A7H8R3A8"/>
<keyword evidence="7" id="KW-0238">DNA-binding</keyword>
<evidence type="ECO:0000313" key="13">
    <source>
        <dbReference type="EMBL" id="QKX60121.1"/>
    </source>
</evidence>
<dbReference type="GO" id="GO:0005634">
    <property type="term" value="C:nucleus"/>
    <property type="evidence" value="ECO:0007669"/>
    <property type="project" value="UniProtKB-SubCell"/>
</dbReference>
<feature type="region of interest" description="Disordered" evidence="11">
    <location>
        <begin position="247"/>
        <end position="307"/>
    </location>
</feature>
<dbReference type="FunFam" id="3.30.160.60:FF:001289">
    <property type="entry name" value="Zinc finger protein 574"/>
    <property type="match status" value="1"/>
</dbReference>
<sequence length="527" mass="60653">MEATVPVSYRIPNSDLRALEPPRFLGSHVDQSLPYFPSASVAYASHLAAPPSYDVIGNYQSYQQQPFFCPPATSQHHQQQQNQNHPQQQQQQQHQPHQQQHHHQQQKQQPHQQQQHHQPYQQQQHHQPHQQPHQHHQQLHQSHQHPQVRLPEAVPLSASPEHQPKTVIYSSHSSHSSHSSNSSYHGHPRPLPDTQPRLLTNYHPNTTHITPVVRHPPSPTIKKEQDSSTKEVEFATEIDVLMKAIQSHDGSGSGSSTPGPQQFSPVQPYQQNPYAVNAPPYQYPPHPRVPASSPDRIQDQSQKAKRKHQCTLPECGKFFTQKTHLDIHMRAHTGAKPFQCKEPSCGQRFSQLGNLRTHERRHTGEKPYSCEICHKRFAQRGNVRAHKITHEQAKPFTCQLDNCWKHFTQLGNLKSHQNKFHATTLRNLTLRFANVDPDAMTPDDRSLWTYFASLYKNSNKGIKGRGKDRKISYSTVLRSKDPDMKELPPSDDSSYDGGEYDDEPHKRYIHAGLMHHLHHNPYTKKEQ</sequence>
<evidence type="ECO:0000256" key="8">
    <source>
        <dbReference type="ARBA" id="ARBA00023163"/>
    </source>
</evidence>
<evidence type="ECO:0000256" key="2">
    <source>
        <dbReference type="ARBA" id="ARBA00022723"/>
    </source>
</evidence>
<dbReference type="SUPFAM" id="SSF57667">
    <property type="entry name" value="beta-beta-alpha zinc fingers"/>
    <property type="match status" value="2"/>
</dbReference>
<feature type="domain" description="C2H2-type" evidence="12">
    <location>
        <begin position="308"/>
        <end position="337"/>
    </location>
</feature>
<feature type="domain" description="C2H2-type" evidence="12">
    <location>
        <begin position="396"/>
        <end position="422"/>
    </location>
</feature>
<dbReference type="SMART" id="SM00355">
    <property type="entry name" value="ZnF_C2H2"/>
    <property type="match status" value="4"/>
</dbReference>
<dbReference type="InterPro" id="IPR013087">
    <property type="entry name" value="Znf_C2H2_type"/>
</dbReference>
<dbReference type="InterPro" id="IPR050331">
    <property type="entry name" value="Zinc_finger"/>
</dbReference>
<dbReference type="GO" id="GO:0003677">
    <property type="term" value="F:DNA binding"/>
    <property type="evidence" value="ECO:0007669"/>
    <property type="project" value="UniProtKB-KW"/>
</dbReference>
<keyword evidence="4 10" id="KW-0863">Zinc-finger</keyword>
<feature type="compositionally biased region" description="Low complexity" evidence="11">
    <location>
        <begin position="247"/>
        <end position="265"/>
    </location>
</feature>
<feature type="region of interest" description="Disordered" evidence="11">
    <location>
        <begin position="479"/>
        <end position="507"/>
    </location>
</feature>
<gene>
    <name evidence="13" type="ORF">TRUGW13939_07263</name>
</gene>
<dbReference type="GO" id="GO:0008270">
    <property type="term" value="F:zinc ion binding"/>
    <property type="evidence" value="ECO:0007669"/>
    <property type="project" value="UniProtKB-KW"/>
</dbReference>
<dbReference type="OrthoDB" id="427030at2759"/>
<dbReference type="Proteomes" id="UP000509510">
    <property type="component" value="Chromosome IV"/>
</dbReference>
<comment type="subcellular location">
    <subcellularLocation>
        <location evidence="1">Nucleus</location>
    </subcellularLocation>
</comment>
<protein>
    <recommendedName>
        <fullName evidence="12">C2H2-type domain-containing protein</fullName>
    </recommendedName>
</protein>
<accession>A0A7H8R3A8</accession>
<feature type="compositionally biased region" description="Low complexity" evidence="11">
    <location>
        <begin position="75"/>
        <end position="98"/>
    </location>
</feature>
<keyword evidence="6" id="KW-0805">Transcription regulation</keyword>
<dbReference type="GO" id="GO:0006357">
    <property type="term" value="P:regulation of transcription by RNA polymerase II"/>
    <property type="evidence" value="ECO:0007669"/>
    <property type="project" value="UniProtKB-ARBA"/>
</dbReference>
<evidence type="ECO:0000256" key="3">
    <source>
        <dbReference type="ARBA" id="ARBA00022737"/>
    </source>
</evidence>
<evidence type="ECO:0000256" key="9">
    <source>
        <dbReference type="ARBA" id="ARBA00023242"/>
    </source>
</evidence>
<evidence type="ECO:0000256" key="4">
    <source>
        <dbReference type="ARBA" id="ARBA00022771"/>
    </source>
</evidence>
<feature type="compositionally biased region" description="Basic residues" evidence="11">
    <location>
        <begin position="126"/>
        <end position="138"/>
    </location>
</feature>
<dbReference type="PROSITE" id="PS50157">
    <property type="entry name" value="ZINC_FINGER_C2H2_2"/>
    <property type="match status" value="4"/>
</dbReference>
<feature type="domain" description="C2H2-type" evidence="12">
    <location>
        <begin position="368"/>
        <end position="395"/>
    </location>
</feature>
<reference evidence="14" key="1">
    <citation type="submission" date="2020-06" db="EMBL/GenBank/DDBJ databases">
        <title>A chromosome-scale genome assembly of Talaromyces rugulosus W13939.</title>
        <authorList>
            <person name="Wang B."/>
            <person name="Guo L."/>
            <person name="Ye K."/>
            <person name="Wang L."/>
        </authorList>
    </citation>
    <scope>NUCLEOTIDE SEQUENCE [LARGE SCALE GENOMIC DNA]</scope>
    <source>
        <strain evidence="14">W13939</strain>
    </source>
</reference>
<feature type="compositionally biased region" description="Low complexity" evidence="11">
    <location>
        <begin position="170"/>
        <end position="183"/>
    </location>
</feature>
<keyword evidence="14" id="KW-1185">Reference proteome</keyword>
<dbReference type="FunFam" id="3.30.160.60:FF:000446">
    <property type="entry name" value="Zinc finger protein"/>
    <property type="match status" value="1"/>
</dbReference>
<dbReference type="PANTHER" id="PTHR16515:SF49">
    <property type="entry name" value="GASTRULA ZINC FINGER PROTEIN XLCGF49.1-LIKE-RELATED"/>
    <property type="match status" value="1"/>
</dbReference>
<dbReference type="PROSITE" id="PS00028">
    <property type="entry name" value="ZINC_FINGER_C2H2_1"/>
    <property type="match status" value="4"/>
</dbReference>
<evidence type="ECO:0000256" key="1">
    <source>
        <dbReference type="ARBA" id="ARBA00004123"/>
    </source>
</evidence>
<dbReference type="Gene3D" id="3.30.160.60">
    <property type="entry name" value="Classic Zinc Finger"/>
    <property type="match status" value="4"/>
</dbReference>